<comment type="pathway">
    <text evidence="4 16">Purine metabolism; IMP biosynthesis via salvage pathway; IMP from hypoxanthine: step 1/1.</text>
</comment>
<keyword evidence="8 16" id="KW-0328">Glycosyltransferase</keyword>
<evidence type="ECO:0000256" key="6">
    <source>
        <dbReference type="ARBA" id="ARBA00008391"/>
    </source>
</evidence>
<keyword evidence="10 16" id="KW-0479">Metal-binding</keyword>
<comment type="function">
    <text evidence="2">Purine salvage pathway enzyme that catalyzes the transfer of the ribosyl-5-phosphate group from 5-phospho-alpha-D-ribose 1-diphosphate (PRPP) to the N9 position of the 6-oxopurines hypoxanthine and guanine to form the corresponding ribonucleotides IMP (inosine 5'-monophosphate) and GMP (guanosine 5'-monophosphate), with the release of PPi.</text>
</comment>
<dbReference type="Proteomes" id="UP000036923">
    <property type="component" value="Unassembled WGS sequence"/>
</dbReference>
<dbReference type="RefSeq" id="WP_036936562.1">
    <property type="nucleotide sequence ID" value="NZ_JQKC01000002.1"/>
</dbReference>
<keyword evidence="13 16" id="KW-0460">Magnesium</keyword>
<dbReference type="GO" id="GO:0006166">
    <property type="term" value="P:purine ribonucleoside salvage"/>
    <property type="evidence" value="ECO:0007669"/>
    <property type="project" value="UniProtKB-KW"/>
</dbReference>
<comment type="cofactor">
    <cofactor evidence="1 16">
        <name>Mg(2+)</name>
        <dbReference type="ChEBI" id="CHEBI:18420"/>
    </cofactor>
</comment>
<dbReference type="EC" id="2.4.2.8" evidence="16"/>
<dbReference type="GO" id="GO:0032263">
    <property type="term" value="P:GMP salvage"/>
    <property type="evidence" value="ECO:0007669"/>
    <property type="project" value="TreeGrafter"/>
</dbReference>
<proteinExistence type="inferred from homology"/>
<evidence type="ECO:0000256" key="12">
    <source>
        <dbReference type="ARBA" id="ARBA00022741"/>
    </source>
</evidence>
<dbReference type="InterPro" id="IPR005904">
    <property type="entry name" value="Hxn_phspho_trans"/>
</dbReference>
<dbReference type="GO" id="GO:0004422">
    <property type="term" value="F:hypoxanthine phosphoribosyltransferase activity"/>
    <property type="evidence" value="ECO:0007669"/>
    <property type="project" value="InterPro"/>
</dbReference>
<comment type="catalytic activity">
    <reaction evidence="15">
        <text>IMP + diphosphate = hypoxanthine + 5-phospho-alpha-D-ribose 1-diphosphate</text>
        <dbReference type="Rhea" id="RHEA:17973"/>
        <dbReference type="ChEBI" id="CHEBI:17368"/>
        <dbReference type="ChEBI" id="CHEBI:33019"/>
        <dbReference type="ChEBI" id="CHEBI:58017"/>
        <dbReference type="ChEBI" id="CHEBI:58053"/>
        <dbReference type="EC" id="2.4.2.8"/>
    </reaction>
    <physiologicalReaction direction="right-to-left" evidence="15">
        <dbReference type="Rhea" id="RHEA:17975"/>
    </physiologicalReaction>
</comment>
<evidence type="ECO:0000256" key="8">
    <source>
        <dbReference type="ARBA" id="ARBA00022676"/>
    </source>
</evidence>
<dbReference type="SUPFAM" id="SSF53271">
    <property type="entry name" value="PRTase-like"/>
    <property type="match status" value="1"/>
</dbReference>
<keyword evidence="19" id="KW-1185">Reference proteome</keyword>
<dbReference type="Pfam" id="PF00156">
    <property type="entry name" value="Pribosyltran"/>
    <property type="match status" value="1"/>
</dbReference>
<dbReference type="PATRIC" id="fig|398512.5.peg.4092"/>
<dbReference type="OrthoDB" id="9802824at2"/>
<evidence type="ECO:0000256" key="7">
    <source>
        <dbReference type="ARBA" id="ARBA00022490"/>
    </source>
</evidence>
<comment type="pathway">
    <text evidence="5">Purine metabolism; GMP biosynthesis via salvage pathway; GMP from guanine: step 1/1.</text>
</comment>
<evidence type="ECO:0000256" key="10">
    <source>
        <dbReference type="ARBA" id="ARBA00022723"/>
    </source>
</evidence>
<evidence type="ECO:0000256" key="9">
    <source>
        <dbReference type="ARBA" id="ARBA00022679"/>
    </source>
</evidence>
<dbReference type="CDD" id="cd06223">
    <property type="entry name" value="PRTases_typeI"/>
    <property type="match status" value="1"/>
</dbReference>
<evidence type="ECO:0000313" key="19">
    <source>
        <dbReference type="Proteomes" id="UP000036923"/>
    </source>
</evidence>
<evidence type="ECO:0000256" key="16">
    <source>
        <dbReference type="RuleBase" id="RU364099"/>
    </source>
</evidence>
<dbReference type="GO" id="GO:0006178">
    <property type="term" value="P:guanine salvage"/>
    <property type="evidence" value="ECO:0007669"/>
    <property type="project" value="TreeGrafter"/>
</dbReference>
<feature type="domain" description="Phosphoribosyltransferase" evidence="17">
    <location>
        <begin position="11"/>
        <end position="158"/>
    </location>
</feature>
<evidence type="ECO:0000256" key="1">
    <source>
        <dbReference type="ARBA" id="ARBA00001946"/>
    </source>
</evidence>
<evidence type="ECO:0000256" key="3">
    <source>
        <dbReference type="ARBA" id="ARBA00004496"/>
    </source>
</evidence>
<keyword evidence="11 16" id="KW-0660">Purine salvage</keyword>
<dbReference type="GO" id="GO:0005829">
    <property type="term" value="C:cytosol"/>
    <property type="evidence" value="ECO:0007669"/>
    <property type="project" value="TreeGrafter"/>
</dbReference>
<evidence type="ECO:0000256" key="2">
    <source>
        <dbReference type="ARBA" id="ARBA00002049"/>
    </source>
</evidence>
<evidence type="ECO:0000256" key="14">
    <source>
        <dbReference type="ARBA" id="ARBA00048811"/>
    </source>
</evidence>
<dbReference type="PANTHER" id="PTHR43340">
    <property type="entry name" value="HYPOXANTHINE-GUANINE PHOSPHORIBOSYLTRANSFERASE"/>
    <property type="match status" value="1"/>
</dbReference>
<dbReference type="AlphaFoldDB" id="A0A0L6JT92"/>
<organism evidence="18 19">
    <name type="scientific">Pseudobacteroides cellulosolvens ATCC 35603 = DSM 2933</name>
    <dbReference type="NCBI Taxonomy" id="398512"/>
    <lineage>
        <taxon>Bacteria</taxon>
        <taxon>Bacillati</taxon>
        <taxon>Bacillota</taxon>
        <taxon>Clostridia</taxon>
        <taxon>Eubacteriales</taxon>
        <taxon>Oscillospiraceae</taxon>
        <taxon>Pseudobacteroides</taxon>
    </lineage>
</organism>
<dbReference type="UniPathway" id="UPA00591">
    <property type="reaction ID" value="UER00648"/>
</dbReference>
<evidence type="ECO:0000256" key="5">
    <source>
        <dbReference type="ARBA" id="ARBA00004676"/>
    </source>
</evidence>
<dbReference type="GO" id="GO:0046100">
    <property type="term" value="P:hypoxanthine metabolic process"/>
    <property type="evidence" value="ECO:0007669"/>
    <property type="project" value="TreeGrafter"/>
</dbReference>
<evidence type="ECO:0000256" key="13">
    <source>
        <dbReference type="ARBA" id="ARBA00022842"/>
    </source>
</evidence>
<dbReference type="STRING" id="398512.Bccel_3911"/>
<dbReference type="GO" id="GO:0000166">
    <property type="term" value="F:nucleotide binding"/>
    <property type="evidence" value="ECO:0007669"/>
    <property type="project" value="UniProtKB-KW"/>
</dbReference>
<protein>
    <recommendedName>
        <fullName evidence="16">Hypoxanthine phosphoribosyltransferase</fullName>
        <ecNumber evidence="16">2.4.2.8</ecNumber>
    </recommendedName>
</protein>
<keyword evidence="7 16" id="KW-0963">Cytoplasm</keyword>
<dbReference type="InterPro" id="IPR029057">
    <property type="entry name" value="PRTase-like"/>
</dbReference>
<evidence type="ECO:0000313" key="18">
    <source>
        <dbReference type="EMBL" id="KNY28637.1"/>
    </source>
</evidence>
<dbReference type="EMBL" id="LGTC01000001">
    <property type="protein sequence ID" value="KNY28637.1"/>
    <property type="molecule type" value="Genomic_DNA"/>
</dbReference>
<dbReference type="GO" id="GO:0000287">
    <property type="term" value="F:magnesium ion binding"/>
    <property type="evidence" value="ECO:0007669"/>
    <property type="project" value="TreeGrafter"/>
</dbReference>
<comment type="subcellular location">
    <subcellularLocation>
        <location evidence="3 16">Cytoplasm</location>
    </subcellularLocation>
</comment>
<comment type="similarity">
    <text evidence="6 16">Belongs to the purine/pyrimidine phosphoribosyltransferase family.</text>
</comment>
<evidence type="ECO:0000256" key="4">
    <source>
        <dbReference type="ARBA" id="ARBA00004669"/>
    </source>
</evidence>
<keyword evidence="12 16" id="KW-0547">Nucleotide-binding</keyword>
<evidence type="ECO:0000256" key="15">
    <source>
        <dbReference type="ARBA" id="ARBA00049402"/>
    </source>
</evidence>
<reference evidence="19" key="1">
    <citation type="submission" date="2015-07" db="EMBL/GenBank/DDBJ databases">
        <title>Near-Complete Genome Sequence of the Cellulolytic Bacterium Bacteroides (Pseudobacteroides) cellulosolvens ATCC 35603.</title>
        <authorList>
            <person name="Dassa B."/>
            <person name="Utturkar S.M."/>
            <person name="Klingeman D.M."/>
            <person name="Hurt R.A."/>
            <person name="Keller M."/>
            <person name="Xu J."/>
            <person name="Reddy Y.H.K."/>
            <person name="Borovok I."/>
            <person name="Grinberg I.R."/>
            <person name="Lamed R."/>
            <person name="Zhivin O."/>
            <person name="Bayer E.A."/>
            <person name="Brown S.D."/>
        </authorList>
    </citation>
    <scope>NUCLEOTIDE SEQUENCE [LARGE SCALE GENOMIC DNA]</scope>
    <source>
        <strain evidence="19">DSM 2933</strain>
    </source>
</reference>
<evidence type="ECO:0000259" key="17">
    <source>
        <dbReference type="Pfam" id="PF00156"/>
    </source>
</evidence>
<comment type="caution">
    <text evidence="18">The sequence shown here is derived from an EMBL/GenBank/DDBJ whole genome shotgun (WGS) entry which is preliminary data.</text>
</comment>
<name>A0A0L6JT92_9FIRM</name>
<gene>
    <name evidence="18" type="ORF">Bccel_3911</name>
</gene>
<accession>A0A0L6JT92</accession>
<dbReference type="InterPro" id="IPR050408">
    <property type="entry name" value="HGPRT"/>
</dbReference>
<dbReference type="PANTHER" id="PTHR43340:SF1">
    <property type="entry name" value="HYPOXANTHINE PHOSPHORIBOSYLTRANSFERASE"/>
    <property type="match status" value="1"/>
</dbReference>
<dbReference type="Gene3D" id="3.40.50.2020">
    <property type="match status" value="1"/>
</dbReference>
<sequence length="178" mass="20068">MSVIKKVLISRDELNEKVKELGNKISMEYEGKDLIMVGVLKGGFIFLADLIRELKIPVEIDFISVSSYGSSSKSSGVVRIIKDIDVSITNKHVIIVEDIIDTGLTLKYLKEMLYTRGPLDVKIIAALDKPSRRKVDIDIDYKGFTIPDEFVVGYGLDYASKYRNLPDVCILNEEIYKS</sequence>
<dbReference type="InterPro" id="IPR000836">
    <property type="entry name" value="PRTase_dom"/>
</dbReference>
<comment type="catalytic activity">
    <reaction evidence="14">
        <text>GMP + diphosphate = guanine + 5-phospho-alpha-D-ribose 1-diphosphate</text>
        <dbReference type="Rhea" id="RHEA:25424"/>
        <dbReference type="ChEBI" id="CHEBI:16235"/>
        <dbReference type="ChEBI" id="CHEBI:33019"/>
        <dbReference type="ChEBI" id="CHEBI:58017"/>
        <dbReference type="ChEBI" id="CHEBI:58115"/>
        <dbReference type="EC" id="2.4.2.8"/>
    </reaction>
    <physiologicalReaction direction="right-to-left" evidence="14">
        <dbReference type="Rhea" id="RHEA:25426"/>
    </physiologicalReaction>
</comment>
<keyword evidence="9 16" id="KW-0808">Transferase</keyword>
<dbReference type="eggNOG" id="COG0634">
    <property type="taxonomic scope" value="Bacteria"/>
</dbReference>
<dbReference type="GO" id="GO:0032264">
    <property type="term" value="P:IMP salvage"/>
    <property type="evidence" value="ECO:0007669"/>
    <property type="project" value="UniProtKB-UniPathway"/>
</dbReference>
<dbReference type="GO" id="GO:0052657">
    <property type="term" value="F:guanine phosphoribosyltransferase activity"/>
    <property type="evidence" value="ECO:0007669"/>
    <property type="project" value="RHEA"/>
</dbReference>
<dbReference type="FunFam" id="3.40.50.2020:FF:000006">
    <property type="entry name" value="Hypoxanthine phosphoribosyltransferase"/>
    <property type="match status" value="1"/>
</dbReference>
<dbReference type="NCBIfam" id="TIGR01203">
    <property type="entry name" value="HGPRTase"/>
    <property type="match status" value="1"/>
</dbReference>
<evidence type="ECO:0000256" key="11">
    <source>
        <dbReference type="ARBA" id="ARBA00022726"/>
    </source>
</evidence>